<dbReference type="SUPFAM" id="SSF47413">
    <property type="entry name" value="lambda repressor-like DNA-binding domains"/>
    <property type="match status" value="1"/>
</dbReference>
<keyword evidence="3" id="KW-1185">Reference proteome</keyword>
<feature type="domain" description="HTH cro/C1-type" evidence="1">
    <location>
        <begin position="11"/>
        <end position="64"/>
    </location>
</feature>
<accession>A0A5P1R6K1</accession>
<dbReference type="CDD" id="cd00093">
    <property type="entry name" value="HTH_XRE"/>
    <property type="match status" value="1"/>
</dbReference>
<gene>
    <name evidence="2" type="ORF">F0U83_00770</name>
</gene>
<evidence type="ECO:0000313" key="3">
    <source>
        <dbReference type="Proteomes" id="UP000324760"/>
    </source>
</evidence>
<dbReference type="RefSeq" id="WP_138986053.1">
    <property type="nucleotide sequence ID" value="NZ_CP043869.1"/>
</dbReference>
<dbReference type="OrthoDB" id="5298444at2"/>
<evidence type="ECO:0000313" key="2">
    <source>
        <dbReference type="EMBL" id="QEQ95350.1"/>
    </source>
</evidence>
<dbReference type="Pfam" id="PF13443">
    <property type="entry name" value="HTH_26"/>
    <property type="match status" value="1"/>
</dbReference>
<name>A0A5P1R6K1_9GAMM</name>
<dbReference type="EMBL" id="CP043869">
    <property type="protein sequence ID" value="QEQ95350.1"/>
    <property type="molecule type" value="Genomic_DNA"/>
</dbReference>
<dbReference type="InterPro" id="IPR010982">
    <property type="entry name" value="Lambda_DNA-bd_dom_sf"/>
</dbReference>
<dbReference type="Gene3D" id="1.10.260.40">
    <property type="entry name" value="lambda repressor-like DNA-binding domains"/>
    <property type="match status" value="1"/>
</dbReference>
<sequence length="243" mass="28002">MAQVASLVKTLKQELKSQGKTYTDVANVLELSEASVKRLFSEKNFTLQRLETICELLHLDFSDLVQKMNREQRQLTQLTHDQEKEIASDLLLLLVAVSVINGLSAADILSHYDISETECIRKLAKLDRLKVIDLLPGNRVKLLVAPNFHWLPNGPIQKFFQEKVEQDFFNSRFDRSTEKLIVSNALLTHHSNGQIQKKMQRLAVEFNELMQEDQSIPIDKKHGTTMVLAIRQWNYSLFKKLSK</sequence>
<dbReference type="InterPro" id="IPR001387">
    <property type="entry name" value="Cro/C1-type_HTH"/>
</dbReference>
<reference evidence="2 3" key="1">
    <citation type="journal article" date="2019" name="Biochem. Eng. J.">
        <title>Metabolic engineering of the marine bacteria Neptunomonas concharum for the production of acetoin and meso-2,3-butanediol from acetate.</title>
        <authorList>
            <person name="Li W."/>
            <person name="Pu N."/>
            <person name="Liu C.-X."/>
            <person name="Yuan Q.-P."/>
            <person name="Li Z.-J."/>
        </authorList>
    </citation>
    <scope>NUCLEOTIDE SEQUENCE [LARGE SCALE GENOMIC DNA]</scope>
    <source>
        <strain evidence="2 3">JCM17730</strain>
    </source>
</reference>
<proteinExistence type="predicted"/>
<dbReference type="GO" id="GO:0003677">
    <property type="term" value="F:DNA binding"/>
    <property type="evidence" value="ECO:0007669"/>
    <property type="project" value="InterPro"/>
</dbReference>
<dbReference type="AlphaFoldDB" id="A0A5P1R6K1"/>
<evidence type="ECO:0000259" key="1">
    <source>
        <dbReference type="PROSITE" id="PS50943"/>
    </source>
</evidence>
<dbReference type="Proteomes" id="UP000324760">
    <property type="component" value="Chromosome"/>
</dbReference>
<dbReference type="KEGG" id="ncu:F0U83_00770"/>
<protein>
    <submittedName>
        <fullName evidence="2">Helix-turn-helix transcriptional regulator</fullName>
    </submittedName>
</protein>
<dbReference type="PROSITE" id="PS50943">
    <property type="entry name" value="HTH_CROC1"/>
    <property type="match status" value="1"/>
</dbReference>
<dbReference type="SMART" id="SM00530">
    <property type="entry name" value="HTH_XRE"/>
    <property type="match status" value="1"/>
</dbReference>
<organism evidence="2 3">
    <name type="scientific">Neptunomonas concharum</name>
    <dbReference type="NCBI Taxonomy" id="1031538"/>
    <lineage>
        <taxon>Bacteria</taxon>
        <taxon>Pseudomonadati</taxon>
        <taxon>Pseudomonadota</taxon>
        <taxon>Gammaproteobacteria</taxon>
        <taxon>Oceanospirillales</taxon>
        <taxon>Oceanospirillaceae</taxon>
        <taxon>Neptunomonas</taxon>
    </lineage>
</organism>